<reference evidence="3" key="2">
    <citation type="submission" date="2018-02" db="EMBL/GenBank/DDBJ databases">
        <authorList>
            <person name="Cohen D.B."/>
            <person name="Kent A.D."/>
        </authorList>
    </citation>
    <scope>NUCLEOTIDE SEQUENCE</scope>
    <source>
        <strain evidence="3">SAG 241.80</strain>
    </source>
</reference>
<evidence type="ECO:0000313" key="3">
    <source>
        <dbReference type="EMBL" id="PSC75762.1"/>
    </source>
</evidence>
<sequence length="99" mass="10376">MSEGEVTAAVHSGGELLLEVQLPPTDRPSDNVAQLKQRTMEYMTGFLKQQNMSTDDVDLMEEVVSEGEGEGGGGGNAAGGGKKGGKGGRKRKQQEAPKT</sequence>
<feature type="region of interest" description="Disordered" evidence="1">
    <location>
        <begin position="62"/>
        <end position="99"/>
    </location>
</feature>
<dbReference type="AlphaFoldDB" id="A0A2P6VNS7"/>
<proteinExistence type="predicted"/>
<feature type="compositionally biased region" description="Gly residues" evidence="1">
    <location>
        <begin position="70"/>
        <end position="82"/>
    </location>
</feature>
<feature type="compositionally biased region" description="Basic residues" evidence="1">
    <location>
        <begin position="83"/>
        <end position="92"/>
    </location>
</feature>
<name>A0A2P6VNS7_9CHLO</name>
<accession>A0A2P6VNS7</accession>
<dbReference type="EMBL" id="LHPF02000002">
    <property type="protein sequence ID" value="PSC75762.1"/>
    <property type="molecule type" value="Genomic_DNA"/>
</dbReference>
<keyword evidence="4" id="KW-1185">Reference proteome</keyword>
<evidence type="ECO:0000313" key="4">
    <source>
        <dbReference type="Proteomes" id="UP000239649"/>
    </source>
</evidence>
<organism evidence="3 4">
    <name type="scientific">Micractinium conductrix</name>
    <dbReference type="NCBI Taxonomy" id="554055"/>
    <lineage>
        <taxon>Eukaryota</taxon>
        <taxon>Viridiplantae</taxon>
        <taxon>Chlorophyta</taxon>
        <taxon>core chlorophytes</taxon>
        <taxon>Trebouxiophyceae</taxon>
        <taxon>Chlorellales</taxon>
        <taxon>Chlorellaceae</taxon>
        <taxon>Chlorella clade</taxon>
        <taxon>Micractinium</taxon>
    </lineage>
</organism>
<dbReference type="EMBL" id="LHPF02000086">
    <property type="protein sequence ID" value="PSC67159.1"/>
    <property type="molecule type" value="Genomic_DNA"/>
</dbReference>
<protein>
    <submittedName>
        <fullName evidence="3">Non-ribosomal peptide synthetase</fullName>
    </submittedName>
</protein>
<evidence type="ECO:0000313" key="2">
    <source>
        <dbReference type="EMBL" id="PSC67159.1"/>
    </source>
</evidence>
<comment type="caution">
    <text evidence="3">The sequence shown here is derived from an EMBL/GenBank/DDBJ whole genome shotgun (WGS) entry which is preliminary data.</text>
</comment>
<evidence type="ECO:0000256" key="1">
    <source>
        <dbReference type="SAM" id="MobiDB-lite"/>
    </source>
</evidence>
<gene>
    <name evidence="3" type="primary">g963</name>
    <name evidence="3" type="ORF">C2E20_0963</name>
    <name evidence="2" type="ORF">C2E20_9148</name>
</gene>
<dbReference type="Proteomes" id="UP000239649">
    <property type="component" value="Unassembled WGS sequence"/>
</dbReference>
<dbReference type="OrthoDB" id="512199at2759"/>
<reference evidence="3 4" key="1">
    <citation type="journal article" date="2018" name="Plant J.">
        <title>Genome sequences of Chlorella sorokiniana UTEX 1602 and Micractinium conductrix SAG 241.80: implications to maltose excretion by a green alga.</title>
        <authorList>
            <person name="Arriola M.B."/>
            <person name="Velmurugan N."/>
            <person name="Zhang Y."/>
            <person name="Plunkett M.H."/>
            <person name="Hondzo H."/>
            <person name="Barney B.M."/>
        </authorList>
    </citation>
    <scope>NUCLEOTIDE SEQUENCE [LARGE SCALE GENOMIC DNA]</scope>
    <source>
        <strain evidence="3 4">SAG 241.80</strain>
    </source>
</reference>